<proteinExistence type="predicted"/>
<protein>
    <recommendedName>
        <fullName evidence="1">DUF7479 domain-containing protein</fullName>
    </recommendedName>
</protein>
<dbReference type="AlphaFoldDB" id="A0A401FR47"/>
<dbReference type="Proteomes" id="UP000288096">
    <property type="component" value="Unassembled WGS sequence"/>
</dbReference>
<dbReference type="EMBL" id="BEXT01000001">
    <property type="protein sequence ID" value="GBC59433.1"/>
    <property type="molecule type" value="Genomic_DNA"/>
</dbReference>
<dbReference type="Pfam" id="PF24292">
    <property type="entry name" value="DUF7479"/>
    <property type="match status" value="1"/>
</dbReference>
<dbReference type="RefSeq" id="WP_124326948.1">
    <property type="nucleotide sequence ID" value="NZ_BEXT01000001.1"/>
</dbReference>
<dbReference type="OrthoDB" id="1753012at2"/>
<dbReference type="InterPro" id="IPR054656">
    <property type="entry name" value="DVU_1557-like"/>
</dbReference>
<accession>A0A401FR47</accession>
<organism evidence="2 3">
    <name type="scientific">Desulfonema ishimotonii</name>
    <dbReference type="NCBI Taxonomy" id="45657"/>
    <lineage>
        <taxon>Bacteria</taxon>
        <taxon>Pseudomonadati</taxon>
        <taxon>Thermodesulfobacteriota</taxon>
        <taxon>Desulfobacteria</taxon>
        <taxon>Desulfobacterales</taxon>
        <taxon>Desulfococcaceae</taxon>
        <taxon>Desulfonema</taxon>
    </lineage>
</organism>
<sequence length="70" mass="7946">MSQMKISPETVDWECATCGRALELSKVHVAYLESRFTVELLRCPDCGLVYIPEELANGKMAEVERILEDK</sequence>
<dbReference type="InterPro" id="IPR055902">
    <property type="entry name" value="DUF7479"/>
</dbReference>
<reference evidence="3" key="1">
    <citation type="submission" date="2017-11" db="EMBL/GenBank/DDBJ databases">
        <authorList>
            <person name="Watanabe M."/>
            <person name="Kojima H."/>
        </authorList>
    </citation>
    <scope>NUCLEOTIDE SEQUENCE [LARGE SCALE GENOMIC DNA]</scope>
    <source>
        <strain evidence="3">Tokyo 01</strain>
    </source>
</reference>
<evidence type="ECO:0000313" key="3">
    <source>
        <dbReference type="Proteomes" id="UP000288096"/>
    </source>
</evidence>
<keyword evidence="3" id="KW-1185">Reference proteome</keyword>
<comment type="caution">
    <text evidence="2">The sequence shown here is derived from an EMBL/GenBank/DDBJ whole genome shotgun (WGS) entry which is preliminary data.</text>
</comment>
<feature type="domain" description="DUF7479" evidence="1">
    <location>
        <begin position="12"/>
        <end position="70"/>
    </location>
</feature>
<evidence type="ECO:0000259" key="1">
    <source>
        <dbReference type="Pfam" id="PF24292"/>
    </source>
</evidence>
<dbReference type="NCBIfam" id="NF045645">
    <property type="entry name" value="DVU_1557_fam"/>
    <property type="match status" value="1"/>
</dbReference>
<evidence type="ECO:0000313" key="2">
    <source>
        <dbReference type="EMBL" id="GBC59433.1"/>
    </source>
</evidence>
<gene>
    <name evidence="2" type="ORF">DENIS_0372</name>
</gene>
<name>A0A401FR47_9BACT</name>
<reference evidence="3" key="2">
    <citation type="submission" date="2019-01" db="EMBL/GenBank/DDBJ databases">
        <title>Genome sequence of Desulfonema ishimotonii strain Tokyo 01.</title>
        <authorList>
            <person name="Fukui M."/>
        </authorList>
    </citation>
    <scope>NUCLEOTIDE SEQUENCE [LARGE SCALE GENOMIC DNA]</scope>
    <source>
        <strain evidence="3">Tokyo 01</strain>
    </source>
</reference>